<organism evidence="1 2">
    <name type="scientific">Actinocorallia herbida</name>
    <dbReference type="NCBI Taxonomy" id="58109"/>
    <lineage>
        <taxon>Bacteria</taxon>
        <taxon>Bacillati</taxon>
        <taxon>Actinomycetota</taxon>
        <taxon>Actinomycetes</taxon>
        <taxon>Streptosporangiales</taxon>
        <taxon>Thermomonosporaceae</taxon>
        <taxon>Actinocorallia</taxon>
    </lineage>
</organism>
<dbReference type="RefSeq" id="WP_148086049.1">
    <property type="nucleotide sequence ID" value="NZ_RJKE01000001.1"/>
</dbReference>
<protein>
    <submittedName>
        <fullName evidence="1">Uncharacterized protein</fullName>
    </submittedName>
</protein>
<evidence type="ECO:0000313" key="2">
    <source>
        <dbReference type="Proteomes" id="UP000272400"/>
    </source>
</evidence>
<dbReference type="EMBL" id="RJKE01000001">
    <property type="protein sequence ID" value="ROO86915.1"/>
    <property type="molecule type" value="Genomic_DNA"/>
</dbReference>
<gene>
    <name evidence="1" type="ORF">EDD29_4499</name>
</gene>
<name>A0A3N1D062_9ACTN</name>
<dbReference type="Proteomes" id="UP000272400">
    <property type="component" value="Unassembled WGS sequence"/>
</dbReference>
<dbReference type="AlphaFoldDB" id="A0A3N1D062"/>
<evidence type="ECO:0000313" key="1">
    <source>
        <dbReference type="EMBL" id="ROO86915.1"/>
    </source>
</evidence>
<reference evidence="1 2" key="1">
    <citation type="submission" date="2018-11" db="EMBL/GenBank/DDBJ databases">
        <title>Sequencing the genomes of 1000 actinobacteria strains.</title>
        <authorList>
            <person name="Klenk H.-P."/>
        </authorList>
    </citation>
    <scope>NUCLEOTIDE SEQUENCE [LARGE SCALE GENOMIC DNA]</scope>
    <source>
        <strain evidence="1 2">DSM 44254</strain>
    </source>
</reference>
<keyword evidence="2" id="KW-1185">Reference proteome</keyword>
<sequence length="108" mass="11676">MPEENPDSVVSKILRSAVQKAIASGGSPEAIRDALGLGDATNILHVQNNTLRVEINSPGGIAAFVQESGPTWVQYIDHRPHTEWEDVIEPVEFDPAIPVDIEIPGRQG</sequence>
<accession>A0A3N1D062</accession>
<proteinExistence type="predicted"/>
<comment type="caution">
    <text evidence="1">The sequence shown here is derived from an EMBL/GenBank/DDBJ whole genome shotgun (WGS) entry which is preliminary data.</text>
</comment>